<dbReference type="RefSeq" id="WP_199705891.1">
    <property type="nucleotide sequence ID" value="NZ_JAEMNV010000006.1"/>
</dbReference>
<feature type="signal peptide" evidence="2">
    <location>
        <begin position="1"/>
        <end position="20"/>
    </location>
</feature>
<feature type="chain" id="PRO_5037875911" evidence="2">
    <location>
        <begin position="21"/>
        <end position="184"/>
    </location>
</feature>
<dbReference type="Proteomes" id="UP000655868">
    <property type="component" value="Unassembled WGS sequence"/>
</dbReference>
<dbReference type="Pfam" id="PF12079">
    <property type="entry name" value="DUF3558"/>
    <property type="match status" value="1"/>
</dbReference>
<name>A0A934NTM7_9NOCA</name>
<dbReference type="EMBL" id="JAEMNV010000006">
    <property type="protein sequence ID" value="MBJ8341017.1"/>
    <property type="molecule type" value="Genomic_DNA"/>
</dbReference>
<keyword evidence="2" id="KW-0732">Signal</keyword>
<dbReference type="InterPro" id="IPR024520">
    <property type="entry name" value="DUF3558"/>
</dbReference>
<feature type="region of interest" description="Disordered" evidence="1">
    <location>
        <begin position="29"/>
        <end position="49"/>
    </location>
</feature>
<dbReference type="AlphaFoldDB" id="A0A934NTM7"/>
<evidence type="ECO:0000313" key="4">
    <source>
        <dbReference type="Proteomes" id="UP000655868"/>
    </source>
</evidence>
<accession>A0A934NTM7</accession>
<gene>
    <name evidence="3" type="ORF">JGU71_19195</name>
</gene>
<protein>
    <submittedName>
        <fullName evidence="3">DUF3558 domain-containing protein</fullName>
    </submittedName>
</protein>
<dbReference type="PROSITE" id="PS51257">
    <property type="entry name" value="PROKAR_LIPOPROTEIN"/>
    <property type="match status" value="1"/>
</dbReference>
<sequence>MPRTVTATIRLASLVTLACAAVGSSTLTGCDSNGPDQPKKTPPLADPARSGPGTFYDECGFVNDESVVAITGLPTLLPVSRNGIKCRWEAAGGHPYAMFVWFRGSPIDRERLGSEASGRLVTYLEIDGRRAYTSRDPADQFCEVGIQDNDDFVYWLVDFTAADRPADVCAPVLALANLTMEKAS</sequence>
<evidence type="ECO:0000256" key="2">
    <source>
        <dbReference type="SAM" id="SignalP"/>
    </source>
</evidence>
<evidence type="ECO:0000313" key="3">
    <source>
        <dbReference type="EMBL" id="MBJ8341017.1"/>
    </source>
</evidence>
<organism evidence="3 4">
    <name type="scientific">Antrihabitans stalagmiti</name>
    <dbReference type="NCBI Taxonomy" id="2799499"/>
    <lineage>
        <taxon>Bacteria</taxon>
        <taxon>Bacillati</taxon>
        <taxon>Actinomycetota</taxon>
        <taxon>Actinomycetes</taxon>
        <taxon>Mycobacteriales</taxon>
        <taxon>Nocardiaceae</taxon>
        <taxon>Antrihabitans</taxon>
    </lineage>
</organism>
<reference evidence="3" key="1">
    <citation type="submission" date="2020-12" db="EMBL/GenBank/DDBJ databases">
        <title>Antrihabitans popcorni sp. nov. and Antrihabitans auranticaus sp. nov., isolated from a larva cave.</title>
        <authorList>
            <person name="Lee S.D."/>
            <person name="Kim I.S."/>
        </authorList>
    </citation>
    <scope>NUCLEOTIDE SEQUENCE</scope>
    <source>
        <strain evidence="3">YC3-6</strain>
    </source>
</reference>
<comment type="caution">
    <text evidence="3">The sequence shown here is derived from an EMBL/GenBank/DDBJ whole genome shotgun (WGS) entry which is preliminary data.</text>
</comment>
<keyword evidence="4" id="KW-1185">Reference proteome</keyword>
<evidence type="ECO:0000256" key="1">
    <source>
        <dbReference type="SAM" id="MobiDB-lite"/>
    </source>
</evidence>
<proteinExistence type="predicted"/>